<evidence type="ECO:0000259" key="9">
    <source>
        <dbReference type="Pfam" id="PF01979"/>
    </source>
</evidence>
<dbReference type="GO" id="GO:0008892">
    <property type="term" value="F:guanine deaminase activity"/>
    <property type="evidence" value="ECO:0007669"/>
    <property type="project" value="UniProtKB-EC"/>
</dbReference>
<evidence type="ECO:0000256" key="2">
    <source>
        <dbReference type="ARBA" id="ARBA00006745"/>
    </source>
</evidence>
<dbReference type="PANTHER" id="PTHR11271:SF6">
    <property type="entry name" value="GUANINE DEAMINASE"/>
    <property type="match status" value="1"/>
</dbReference>
<comment type="pathway">
    <text evidence="1 8">Purine metabolism; guanine degradation; xanthine from guanine: step 1/1.</text>
</comment>
<comment type="similarity">
    <text evidence="2 8">Belongs to the metallo-dependent hydrolases superfamily. ATZ/TRZ family.</text>
</comment>
<feature type="domain" description="Amidohydrolase-related" evidence="9">
    <location>
        <begin position="70"/>
        <end position="428"/>
    </location>
</feature>
<dbReference type="SUPFAM" id="SSF51556">
    <property type="entry name" value="Metallo-dependent hydrolases"/>
    <property type="match status" value="1"/>
</dbReference>
<dbReference type="RefSeq" id="WP_277835545.1">
    <property type="nucleotide sequence ID" value="NZ_JARQZE010000028.1"/>
</dbReference>
<comment type="cofactor">
    <cofactor evidence="8">
        <name>Zn(2+)</name>
        <dbReference type="ChEBI" id="CHEBI:29105"/>
    </cofactor>
    <text evidence="8">Binds 1 zinc ion per subunit.</text>
</comment>
<dbReference type="InterPro" id="IPR011059">
    <property type="entry name" value="Metal-dep_hydrolase_composite"/>
</dbReference>
<keyword evidence="6 8" id="KW-0862">Zinc</keyword>
<comment type="catalytic activity">
    <reaction evidence="8">
        <text>guanine + H2O + H(+) = xanthine + NH4(+)</text>
        <dbReference type="Rhea" id="RHEA:14665"/>
        <dbReference type="ChEBI" id="CHEBI:15377"/>
        <dbReference type="ChEBI" id="CHEBI:15378"/>
        <dbReference type="ChEBI" id="CHEBI:16235"/>
        <dbReference type="ChEBI" id="CHEBI:17712"/>
        <dbReference type="ChEBI" id="CHEBI:28938"/>
        <dbReference type="EC" id="3.5.4.3"/>
    </reaction>
</comment>
<evidence type="ECO:0000256" key="7">
    <source>
        <dbReference type="NCBIfam" id="TIGR02967"/>
    </source>
</evidence>
<accession>A0ABW3WDU4</accession>
<gene>
    <name evidence="10" type="primary">guaD</name>
    <name evidence="10" type="ORF">ACFQ4M_06625</name>
</gene>
<dbReference type="InterPro" id="IPR051607">
    <property type="entry name" value="Metallo-dep_hydrolases"/>
</dbReference>
<keyword evidence="4 8" id="KW-0479">Metal-binding</keyword>
<protein>
    <recommendedName>
        <fullName evidence="3 7">Guanine deaminase</fullName>
        <shortName evidence="8">Guanase</shortName>
        <ecNumber evidence="3 7">3.5.4.3</ecNumber>
    </recommendedName>
    <alternativeName>
        <fullName evidence="8">Guanine aminohydrolase</fullName>
    </alternativeName>
</protein>
<organism evidence="10 11">
    <name type="scientific">Thauera mechernichensis</name>
    <dbReference type="NCBI Taxonomy" id="82788"/>
    <lineage>
        <taxon>Bacteria</taxon>
        <taxon>Pseudomonadati</taxon>
        <taxon>Pseudomonadota</taxon>
        <taxon>Betaproteobacteria</taxon>
        <taxon>Rhodocyclales</taxon>
        <taxon>Zoogloeaceae</taxon>
        <taxon>Thauera</taxon>
    </lineage>
</organism>
<proteinExistence type="inferred from homology"/>
<reference evidence="11" key="1">
    <citation type="journal article" date="2019" name="Int. J. Syst. Evol. Microbiol.">
        <title>The Global Catalogue of Microorganisms (GCM) 10K type strain sequencing project: providing services to taxonomists for standard genome sequencing and annotation.</title>
        <authorList>
            <consortium name="The Broad Institute Genomics Platform"/>
            <consortium name="The Broad Institute Genome Sequencing Center for Infectious Disease"/>
            <person name="Wu L."/>
            <person name="Ma J."/>
        </authorList>
    </citation>
    <scope>NUCLEOTIDE SEQUENCE [LARGE SCALE GENOMIC DNA]</scope>
    <source>
        <strain evidence="11">CCUG 48884</strain>
    </source>
</reference>
<evidence type="ECO:0000313" key="10">
    <source>
        <dbReference type="EMBL" id="MFD1263254.1"/>
    </source>
</evidence>
<evidence type="ECO:0000256" key="1">
    <source>
        <dbReference type="ARBA" id="ARBA00004984"/>
    </source>
</evidence>
<keyword evidence="5 8" id="KW-0378">Hydrolase</keyword>
<keyword evidence="11" id="KW-1185">Reference proteome</keyword>
<name>A0ABW3WDU4_9RHOO</name>
<comment type="function">
    <text evidence="8">Catalyzes the hydrolytic deamination of guanine, producing xanthine and ammonia.</text>
</comment>
<evidence type="ECO:0000256" key="4">
    <source>
        <dbReference type="ARBA" id="ARBA00022723"/>
    </source>
</evidence>
<dbReference type="Proteomes" id="UP001597158">
    <property type="component" value="Unassembled WGS sequence"/>
</dbReference>
<sequence>MNTPQLHAVRGEILHFIANPASAGESALEHFADGVLVLRDGHVAELGPAPELLARLPAELPLTDYRGKLILPGFVDTHIHYAQTDIIASHGEQLLAWLEKYTFPAEARFADPAHARNVASFFCDELLRNGTTTALAFATVHAASVDALFEAALERRMRMISGKVLMDRHCPDFLRDTATGGYAESKALIERWHGRDRLQYAVTPRFAATSSPEQMTLAGRLYAEHPGIYLQSHVAENQGEVAWVAGLYPEARSYLDVYDRYGQLGMRSVYAHCIWLDDTDRRRMAETGAAISFCPTSNLFLGSGLFDLGRANELGLRVGLGTDVGAGTSFSMLQTLNEAYKVLQLKGQKLPAASAFHLATLGGAHSLYLDDRVGNFLPGKEADFVVLDPQATPLLARRMACAQTLDERLFVLMMLGDDRAVAATHVMGEARWQRPG</sequence>
<dbReference type="NCBIfam" id="NF006679">
    <property type="entry name" value="PRK09228.1"/>
    <property type="match status" value="1"/>
</dbReference>
<evidence type="ECO:0000256" key="8">
    <source>
        <dbReference type="RuleBase" id="RU366009"/>
    </source>
</evidence>
<dbReference type="NCBIfam" id="TIGR02967">
    <property type="entry name" value="guan_deamin"/>
    <property type="match status" value="1"/>
</dbReference>
<evidence type="ECO:0000256" key="6">
    <source>
        <dbReference type="ARBA" id="ARBA00022833"/>
    </source>
</evidence>
<dbReference type="Pfam" id="PF01979">
    <property type="entry name" value="Amidohydro_1"/>
    <property type="match status" value="1"/>
</dbReference>
<dbReference type="SUPFAM" id="SSF51338">
    <property type="entry name" value="Composite domain of metallo-dependent hydrolases"/>
    <property type="match status" value="1"/>
</dbReference>
<evidence type="ECO:0000256" key="5">
    <source>
        <dbReference type="ARBA" id="ARBA00022801"/>
    </source>
</evidence>
<dbReference type="CDD" id="cd01303">
    <property type="entry name" value="GDEase"/>
    <property type="match status" value="1"/>
</dbReference>
<dbReference type="Gene3D" id="2.30.40.10">
    <property type="entry name" value="Urease, subunit C, domain 1"/>
    <property type="match status" value="1"/>
</dbReference>
<dbReference type="EMBL" id="JBHTMC010000012">
    <property type="protein sequence ID" value="MFD1263254.1"/>
    <property type="molecule type" value="Genomic_DNA"/>
</dbReference>
<dbReference type="InterPro" id="IPR014311">
    <property type="entry name" value="Guanine_deaminase"/>
</dbReference>
<comment type="caution">
    <text evidence="10">The sequence shown here is derived from an EMBL/GenBank/DDBJ whole genome shotgun (WGS) entry which is preliminary data.</text>
</comment>
<evidence type="ECO:0000313" key="11">
    <source>
        <dbReference type="Proteomes" id="UP001597158"/>
    </source>
</evidence>
<dbReference type="InterPro" id="IPR006680">
    <property type="entry name" value="Amidohydro-rel"/>
</dbReference>
<dbReference type="EC" id="3.5.4.3" evidence="3 7"/>
<dbReference type="InterPro" id="IPR032466">
    <property type="entry name" value="Metal_Hydrolase"/>
</dbReference>
<dbReference type="PANTHER" id="PTHR11271">
    <property type="entry name" value="GUANINE DEAMINASE"/>
    <property type="match status" value="1"/>
</dbReference>
<evidence type="ECO:0000256" key="3">
    <source>
        <dbReference type="ARBA" id="ARBA00012781"/>
    </source>
</evidence>
<dbReference type="Gene3D" id="3.20.20.140">
    <property type="entry name" value="Metal-dependent hydrolases"/>
    <property type="match status" value="1"/>
</dbReference>